<gene>
    <name evidence="1" type="ORF">YC6258_04386</name>
</gene>
<dbReference type="STRING" id="1445510.YC6258_04386"/>
<sequence>MLDLIESASQTHGTLSEKYQELELLVTSEKTLWLLEYLNRHEIRMAETLRAAKDQLNGFSDMSLEYTPEWSGRDLAGELECVNINDVDSILSRALEVDGVVLEGLRAARDQARSEKCRELMQHLINMATDEQRRVATSLVRAV</sequence>
<dbReference type="HOGENOM" id="CLU_1803464_0_0_6"/>
<organism evidence="1 2">
    <name type="scientific">Gynuella sunshinyii YC6258</name>
    <dbReference type="NCBI Taxonomy" id="1445510"/>
    <lineage>
        <taxon>Bacteria</taxon>
        <taxon>Pseudomonadati</taxon>
        <taxon>Pseudomonadota</taxon>
        <taxon>Gammaproteobacteria</taxon>
        <taxon>Oceanospirillales</taxon>
        <taxon>Saccharospirillaceae</taxon>
        <taxon>Gynuella</taxon>
    </lineage>
</organism>
<dbReference type="AlphaFoldDB" id="A0A0C5VSU5"/>
<evidence type="ECO:0000313" key="1">
    <source>
        <dbReference type="EMBL" id="AJQ96418.1"/>
    </source>
</evidence>
<reference evidence="1 2" key="1">
    <citation type="submission" date="2014-01" db="EMBL/GenBank/DDBJ databases">
        <title>Full genme sequencing of cellulolytic bacterium Gynuella sunshinyii YC6258T gen. nov., sp. nov.</title>
        <authorList>
            <person name="Khan H."/>
            <person name="Chung E.J."/>
            <person name="Chung Y.R."/>
        </authorList>
    </citation>
    <scope>NUCLEOTIDE SEQUENCE [LARGE SCALE GENOMIC DNA]</scope>
    <source>
        <strain evidence="1 2">YC6258</strain>
    </source>
</reference>
<keyword evidence="2" id="KW-1185">Reference proteome</keyword>
<protein>
    <submittedName>
        <fullName evidence="1">Uncharacterized protein</fullName>
    </submittedName>
</protein>
<accession>A0A0C5VSU5</accession>
<evidence type="ECO:0000313" key="2">
    <source>
        <dbReference type="Proteomes" id="UP000032266"/>
    </source>
</evidence>
<dbReference type="Proteomes" id="UP000032266">
    <property type="component" value="Chromosome"/>
</dbReference>
<proteinExistence type="predicted"/>
<name>A0A0C5VSU5_9GAMM</name>
<dbReference type="EMBL" id="CP007142">
    <property type="protein sequence ID" value="AJQ96418.1"/>
    <property type="molecule type" value="Genomic_DNA"/>
</dbReference>
<dbReference type="KEGG" id="gsn:YC6258_04386"/>